<evidence type="ECO:0000313" key="1">
    <source>
        <dbReference type="EMBL" id="MBK0384098.1"/>
    </source>
</evidence>
<dbReference type="Proteomes" id="UP000660024">
    <property type="component" value="Unassembled WGS sequence"/>
</dbReference>
<dbReference type="Pfam" id="PF00132">
    <property type="entry name" value="Hexapep"/>
    <property type="match status" value="1"/>
</dbReference>
<dbReference type="SUPFAM" id="SSF51161">
    <property type="entry name" value="Trimeric LpxA-like enzymes"/>
    <property type="match status" value="1"/>
</dbReference>
<sequence>MQITPKFIKIGKGVVIREYARVEGITKYAGENFFPKIEFGENVKIQQSLHLTCAKKVFVGKETAIAANVTITDINHGYEILDIPPERQKINVQEVYIGMNCKIYNNAVILPGTILGKQVIVGANSVVKGVFPDYCVIAGAPAKIIKRYNFTNKQWEKTNFNGDFIL</sequence>
<protein>
    <recommendedName>
        <fullName evidence="3">Acyltransferase</fullName>
    </recommendedName>
</protein>
<dbReference type="PANTHER" id="PTHR23416:SF78">
    <property type="entry name" value="LIPOPOLYSACCHARIDE BIOSYNTHESIS O-ACETYL TRANSFERASE WBBJ-RELATED"/>
    <property type="match status" value="1"/>
</dbReference>
<dbReference type="InterPro" id="IPR001451">
    <property type="entry name" value="Hexapep"/>
</dbReference>
<dbReference type="PANTHER" id="PTHR23416">
    <property type="entry name" value="SIALIC ACID SYNTHASE-RELATED"/>
    <property type="match status" value="1"/>
</dbReference>
<evidence type="ECO:0000313" key="2">
    <source>
        <dbReference type="Proteomes" id="UP000660024"/>
    </source>
</evidence>
<dbReference type="InterPro" id="IPR011004">
    <property type="entry name" value="Trimer_LpxA-like_sf"/>
</dbReference>
<name>A0ABS1BMQ5_9SPHI</name>
<organism evidence="1 2">
    <name type="scientific">Pedobacter segetis</name>
    <dbReference type="NCBI Taxonomy" id="2793069"/>
    <lineage>
        <taxon>Bacteria</taxon>
        <taxon>Pseudomonadati</taxon>
        <taxon>Bacteroidota</taxon>
        <taxon>Sphingobacteriia</taxon>
        <taxon>Sphingobacteriales</taxon>
        <taxon>Sphingobacteriaceae</taxon>
        <taxon>Pedobacter</taxon>
    </lineage>
</organism>
<proteinExistence type="predicted"/>
<reference evidence="1 2" key="1">
    <citation type="submission" date="2020-12" db="EMBL/GenBank/DDBJ databases">
        <title>Bacterial novel species Pedobacter sp. SD-b isolated from soil.</title>
        <authorList>
            <person name="Jung H.-Y."/>
        </authorList>
    </citation>
    <scope>NUCLEOTIDE SEQUENCE [LARGE SCALE GENOMIC DNA]</scope>
    <source>
        <strain evidence="1 2">SD-b</strain>
    </source>
</reference>
<comment type="caution">
    <text evidence="1">The sequence shown here is derived from an EMBL/GenBank/DDBJ whole genome shotgun (WGS) entry which is preliminary data.</text>
</comment>
<dbReference type="EMBL" id="JAEHFY010000022">
    <property type="protein sequence ID" value="MBK0384098.1"/>
    <property type="molecule type" value="Genomic_DNA"/>
</dbReference>
<keyword evidence="2" id="KW-1185">Reference proteome</keyword>
<dbReference type="RefSeq" id="WP_200587498.1">
    <property type="nucleotide sequence ID" value="NZ_JAEHFY010000022.1"/>
</dbReference>
<dbReference type="CDD" id="cd04647">
    <property type="entry name" value="LbH_MAT_like"/>
    <property type="match status" value="1"/>
</dbReference>
<dbReference type="InterPro" id="IPR051159">
    <property type="entry name" value="Hexapeptide_acetyltransf"/>
</dbReference>
<dbReference type="Gene3D" id="2.160.10.10">
    <property type="entry name" value="Hexapeptide repeat proteins"/>
    <property type="match status" value="1"/>
</dbReference>
<evidence type="ECO:0008006" key="3">
    <source>
        <dbReference type="Google" id="ProtNLM"/>
    </source>
</evidence>
<gene>
    <name evidence="1" type="ORF">I5M32_14100</name>
</gene>
<accession>A0ABS1BMQ5</accession>